<keyword evidence="2" id="KW-1185">Reference proteome</keyword>
<accession>A0A2U2DXJ7</accession>
<evidence type="ECO:0000313" key="2">
    <source>
        <dbReference type="Proteomes" id="UP000245252"/>
    </source>
</evidence>
<dbReference type="Proteomes" id="UP000245252">
    <property type="component" value="Unassembled WGS sequence"/>
</dbReference>
<proteinExistence type="predicted"/>
<dbReference type="AlphaFoldDB" id="A0A2U2DXJ7"/>
<comment type="caution">
    <text evidence="1">The sequence shown here is derived from an EMBL/GenBank/DDBJ whole genome shotgun (WGS) entry which is preliminary data.</text>
</comment>
<sequence length="84" mass="9662">MRIVWDEHKRLANIEKHGLDFADVVFFQWETAVLERSHSGRVKAVGYFEDGTVVVIFAELGSEAISIISFRQANAKERGVLKWR</sequence>
<protein>
    <recommendedName>
        <fullName evidence="3">BrnT family toxin</fullName>
    </recommendedName>
</protein>
<evidence type="ECO:0000313" key="1">
    <source>
        <dbReference type="EMBL" id="PWE58044.1"/>
    </source>
</evidence>
<dbReference type="EMBL" id="QFBC01000001">
    <property type="protein sequence ID" value="PWE58044.1"/>
    <property type="molecule type" value="Genomic_DNA"/>
</dbReference>
<dbReference type="OrthoDB" id="839663at2"/>
<gene>
    <name evidence="1" type="ORF">DEM27_02305</name>
</gene>
<organism evidence="1 2">
    <name type="scientific">Metarhizobium album</name>
    <dbReference type="NCBI Taxonomy" id="2182425"/>
    <lineage>
        <taxon>Bacteria</taxon>
        <taxon>Pseudomonadati</taxon>
        <taxon>Pseudomonadota</taxon>
        <taxon>Alphaproteobacteria</taxon>
        <taxon>Hyphomicrobiales</taxon>
        <taxon>Rhizobiaceae</taxon>
        <taxon>Metarhizobium</taxon>
    </lineage>
</organism>
<dbReference type="Gene3D" id="3.10.450.530">
    <property type="entry name" value="Ribonuclease toxin, BrnT, of type II toxin-antitoxin system"/>
    <property type="match status" value="1"/>
</dbReference>
<reference evidence="1 2" key="1">
    <citation type="submission" date="2018-05" db="EMBL/GenBank/DDBJ databases">
        <title>The draft genome of strain NS-104.</title>
        <authorList>
            <person name="Hang P."/>
            <person name="Jiang J."/>
        </authorList>
    </citation>
    <scope>NUCLEOTIDE SEQUENCE [LARGE SCALE GENOMIC DNA]</scope>
    <source>
        <strain evidence="1 2">NS-104</strain>
    </source>
</reference>
<dbReference type="InterPro" id="IPR007460">
    <property type="entry name" value="BrnT_toxin"/>
</dbReference>
<name>A0A2U2DXJ7_9HYPH</name>
<evidence type="ECO:0008006" key="3">
    <source>
        <dbReference type="Google" id="ProtNLM"/>
    </source>
</evidence>
<dbReference type="InterPro" id="IPR038573">
    <property type="entry name" value="BrnT_sf"/>
</dbReference>
<dbReference type="Pfam" id="PF04365">
    <property type="entry name" value="BrnT_toxin"/>
    <property type="match status" value="1"/>
</dbReference>
<dbReference type="RefSeq" id="WP_109456561.1">
    <property type="nucleotide sequence ID" value="NZ_QFBC01000001.1"/>
</dbReference>